<reference evidence="1 2" key="1">
    <citation type="submission" date="2016-10" db="EMBL/GenBank/DDBJ databases">
        <authorList>
            <person name="de Groot N.N."/>
        </authorList>
    </citation>
    <scope>NUCLEOTIDE SEQUENCE [LARGE SCALE GENOMIC DNA]</scope>
    <source>
        <strain evidence="1 2">CGMCC 1.7727</strain>
    </source>
</reference>
<keyword evidence="2" id="KW-1185">Reference proteome</keyword>
<evidence type="ECO:0000313" key="2">
    <source>
        <dbReference type="Proteomes" id="UP000199687"/>
    </source>
</evidence>
<name>A0A1H9VSD6_9BACI</name>
<proteinExistence type="predicted"/>
<evidence type="ECO:0000313" key="1">
    <source>
        <dbReference type="EMBL" id="SES24492.1"/>
    </source>
</evidence>
<protein>
    <submittedName>
        <fullName evidence="1">Uncharacterized protein</fullName>
    </submittedName>
</protein>
<gene>
    <name evidence="1" type="ORF">SAMN04487944_1272</name>
</gene>
<accession>A0A1H9VSD6</accession>
<organism evidence="1 2">
    <name type="scientific">Gracilibacillus ureilyticus</name>
    <dbReference type="NCBI Taxonomy" id="531814"/>
    <lineage>
        <taxon>Bacteria</taxon>
        <taxon>Bacillati</taxon>
        <taxon>Bacillota</taxon>
        <taxon>Bacilli</taxon>
        <taxon>Bacillales</taxon>
        <taxon>Bacillaceae</taxon>
        <taxon>Gracilibacillus</taxon>
    </lineage>
</organism>
<dbReference type="EMBL" id="FOGL01000027">
    <property type="protein sequence ID" value="SES24492.1"/>
    <property type="molecule type" value="Genomic_DNA"/>
</dbReference>
<dbReference type="Proteomes" id="UP000199687">
    <property type="component" value="Unassembled WGS sequence"/>
</dbReference>
<dbReference type="AlphaFoldDB" id="A0A1H9VSD6"/>
<sequence>MVTATDQFFNNTIQLHHDQAYALHKQIEKLKLTNYPTNNDLHFITEWIYVKFLDTKRLSFLHNNHSWSVPHPN</sequence>